<name>A0AAD7EP95_9AGAR</name>
<proteinExistence type="predicted"/>
<evidence type="ECO:0000256" key="1">
    <source>
        <dbReference type="SAM" id="MobiDB-lite"/>
    </source>
</evidence>
<evidence type="ECO:0000313" key="3">
    <source>
        <dbReference type="EMBL" id="KAJ7342413.1"/>
    </source>
</evidence>
<feature type="chain" id="PRO_5042050520" description="Secreted protein" evidence="2">
    <location>
        <begin position="20"/>
        <end position="159"/>
    </location>
</feature>
<evidence type="ECO:0008006" key="5">
    <source>
        <dbReference type="Google" id="ProtNLM"/>
    </source>
</evidence>
<keyword evidence="2" id="KW-0732">Signal</keyword>
<sequence length="159" mass="16905">MRTSTLTLIAACILFVVDAAPLGARGSVEHLTTENQTDHVASEATPPPWRASSFVEMRVAQPTPPPWRRSMEAEAMGGSSQKGDAPGWRAVAASSVVEHVAQPTPPPWRRESESIVPPTHTGTHTEITDSSHGKADAPGWRKRVAASDADLTLALPQSA</sequence>
<dbReference type="AlphaFoldDB" id="A0AAD7EP95"/>
<feature type="compositionally biased region" description="Low complexity" evidence="1">
    <location>
        <begin position="90"/>
        <end position="101"/>
    </location>
</feature>
<comment type="caution">
    <text evidence="3">The sequence shown here is derived from an EMBL/GenBank/DDBJ whole genome shotgun (WGS) entry which is preliminary data.</text>
</comment>
<reference evidence="3" key="1">
    <citation type="submission" date="2023-03" db="EMBL/GenBank/DDBJ databases">
        <title>Massive genome expansion in bonnet fungi (Mycena s.s.) driven by repeated elements and novel gene families across ecological guilds.</title>
        <authorList>
            <consortium name="Lawrence Berkeley National Laboratory"/>
            <person name="Harder C.B."/>
            <person name="Miyauchi S."/>
            <person name="Viragh M."/>
            <person name="Kuo A."/>
            <person name="Thoen E."/>
            <person name="Andreopoulos B."/>
            <person name="Lu D."/>
            <person name="Skrede I."/>
            <person name="Drula E."/>
            <person name="Henrissat B."/>
            <person name="Morin E."/>
            <person name="Kohler A."/>
            <person name="Barry K."/>
            <person name="LaButti K."/>
            <person name="Morin E."/>
            <person name="Salamov A."/>
            <person name="Lipzen A."/>
            <person name="Mereny Z."/>
            <person name="Hegedus B."/>
            <person name="Baldrian P."/>
            <person name="Stursova M."/>
            <person name="Weitz H."/>
            <person name="Taylor A."/>
            <person name="Grigoriev I.V."/>
            <person name="Nagy L.G."/>
            <person name="Martin F."/>
            <person name="Kauserud H."/>
        </authorList>
    </citation>
    <scope>NUCLEOTIDE SEQUENCE</scope>
    <source>
        <strain evidence="3">CBHHK002</strain>
    </source>
</reference>
<dbReference type="EMBL" id="JARIHO010000025">
    <property type="protein sequence ID" value="KAJ7342413.1"/>
    <property type="molecule type" value="Genomic_DNA"/>
</dbReference>
<keyword evidence="4" id="KW-1185">Reference proteome</keyword>
<gene>
    <name evidence="3" type="ORF">DFH08DRAFT_1011952</name>
</gene>
<evidence type="ECO:0000256" key="2">
    <source>
        <dbReference type="SAM" id="SignalP"/>
    </source>
</evidence>
<feature type="region of interest" description="Disordered" evidence="1">
    <location>
        <begin position="59"/>
        <end position="139"/>
    </location>
</feature>
<organism evidence="3 4">
    <name type="scientific">Mycena albidolilacea</name>
    <dbReference type="NCBI Taxonomy" id="1033008"/>
    <lineage>
        <taxon>Eukaryota</taxon>
        <taxon>Fungi</taxon>
        <taxon>Dikarya</taxon>
        <taxon>Basidiomycota</taxon>
        <taxon>Agaricomycotina</taxon>
        <taxon>Agaricomycetes</taxon>
        <taxon>Agaricomycetidae</taxon>
        <taxon>Agaricales</taxon>
        <taxon>Marasmiineae</taxon>
        <taxon>Mycenaceae</taxon>
        <taxon>Mycena</taxon>
    </lineage>
</organism>
<feature type="compositionally biased region" description="Basic and acidic residues" evidence="1">
    <location>
        <begin position="126"/>
        <end position="135"/>
    </location>
</feature>
<dbReference type="Proteomes" id="UP001218218">
    <property type="component" value="Unassembled WGS sequence"/>
</dbReference>
<protein>
    <recommendedName>
        <fullName evidence="5">Secreted protein</fullName>
    </recommendedName>
</protein>
<accession>A0AAD7EP95</accession>
<evidence type="ECO:0000313" key="4">
    <source>
        <dbReference type="Proteomes" id="UP001218218"/>
    </source>
</evidence>
<feature type="signal peptide" evidence="2">
    <location>
        <begin position="1"/>
        <end position="19"/>
    </location>
</feature>